<organism evidence="1">
    <name type="scientific">marine sediment metagenome</name>
    <dbReference type="NCBI Taxonomy" id="412755"/>
    <lineage>
        <taxon>unclassified sequences</taxon>
        <taxon>metagenomes</taxon>
        <taxon>ecological metagenomes</taxon>
    </lineage>
</organism>
<evidence type="ECO:0000313" key="1">
    <source>
        <dbReference type="EMBL" id="KKM88270.1"/>
    </source>
</evidence>
<dbReference type="AlphaFoldDB" id="A0A0F9NHL8"/>
<accession>A0A0F9NHL8</accession>
<dbReference type="EMBL" id="LAZR01006982">
    <property type="protein sequence ID" value="KKM88270.1"/>
    <property type="molecule type" value="Genomic_DNA"/>
</dbReference>
<proteinExistence type="predicted"/>
<comment type="caution">
    <text evidence="1">The sequence shown here is derived from an EMBL/GenBank/DDBJ whole genome shotgun (WGS) entry which is preliminary data.</text>
</comment>
<name>A0A0F9NHL8_9ZZZZ</name>
<gene>
    <name evidence="1" type="ORF">LCGC14_1260470</name>
</gene>
<sequence length="46" mass="5333">MKVKCIYNSGKLLPQDLLNKQTTFKQPIKAEFRQPILEDKKKKEGG</sequence>
<reference evidence="1" key="1">
    <citation type="journal article" date="2015" name="Nature">
        <title>Complex archaea that bridge the gap between prokaryotes and eukaryotes.</title>
        <authorList>
            <person name="Spang A."/>
            <person name="Saw J.H."/>
            <person name="Jorgensen S.L."/>
            <person name="Zaremba-Niedzwiedzka K."/>
            <person name="Martijn J."/>
            <person name="Lind A.E."/>
            <person name="van Eijk R."/>
            <person name="Schleper C."/>
            <person name="Guy L."/>
            <person name="Ettema T.J."/>
        </authorList>
    </citation>
    <scope>NUCLEOTIDE SEQUENCE</scope>
</reference>
<protein>
    <submittedName>
        <fullName evidence="1">Uncharacterized protein</fullName>
    </submittedName>
</protein>